<sequence>MLPGMGQGVSDAPDPMASQMAQLLAGSDLDELREIVRRWVAEAPTEGVRRHYQELGGRLVDLKAALSDNPVQPTVAELEQALTMMLRLAASNPRT</sequence>
<evidence type="ECO:0000313" key="2">
    <source>
        <dbReference type="Proteomes" id="UP000075635"/>
    </source>
</evidence>
<protein>
    <submittedName>
        <fullName evidence="1">Uncharacterized protein</fullName>
    </submittedName>
</protein>
<reference evidence="1 2" key="1">
    <citation type="submission" date="2014-02" db="EMBL/GenBank/DDBJ databases">
        <title>The small core and large imbalanced accessory genome model reveals a collaborative survival strategy of Sorangium cellulosum strains in nature.</title>
        <authorList>
            <person name="Han K."/>
            <person name="Peng R."/>
            <person name="Blom J."/>
            <person name="Li Y.-Z."/>
        </authorList>
    </citation>
    <scope>NUCLEOTIDE SEQUENCE [LARGE SCALE GENOMIC DNA]</scope>
    <source>
        <strain evidence="1 2">So0011-07</strain>
    </source>
</reference>
<evidence type="ECO:0000313" key="1">
    <source>
        <dbReference type="EMBL" id="KYF82231.1"/>
    </source>
</evidence>
<dbReference type="AlphaFoldDB" id="A0A150RQ21"/>
<proteinExistence type="predicted"/>
<dbReference type="Proteomes" id="UP000075635">
    <property type="component" value="Unassembled WGS sequence"/>
</dbReference>
<accession>A0A150RQ21</accession>
<organism evidence="1 2">
    <name type="scientific">Sorangium cellulosum</name>
    <name type="common">Polyangium cellulosum</name>
    <dbReference type="NCBI Taxonomy" id="56"/>
    <lineage>
        <taxon>Bacteria</taxon>
        <taxon>Pseudomonadati</taxon>
        <taxon>Myxococcota</taxon>
        <taxon>Polyangia</taxon>
        <taxon>Polyangiales</taxon>
        <taxon>Polyangiaceae</taxon>
        <taxon>Sorangium</taxon>
    </lineage>
</organism>
<name>A0A150RQ21_SORCE</name>
<comment type="caution">
    <text evidence="1">The sequence shown here is derived from an EMBL/GenBank/DDBJ whole genome shotgun (WGS) entry which is preliminary data.</text>
</comment>
<gene>
    <name evidence="1" type="ORF">BE17_39835</name>
</gene>
<dbReference type="EMBL" id="JEMB01002287">
    <property type="protein sequence ID" value="KYF82231.1"/>
    <property type="molecule type" value="Genomic_DNA"/>
</dbReference>